<evidence type="ECO:0000313" key="2">
    <source>
        <dbReference type="EMBL" id="MCZ8513467.1"/>
    </source>
</evidence>
<comment type="caution">
    <text evidence="2">The sequence shown here is derived from an EMBL/GenBank/DDBJ whole genome shotgun (WGS) entry which is preliminary data.</text>
</comment>
<evidence type="ECO:0000313" key="3">
    <source>
        <dbReference type="Proteomes" id="UP001527882"/>
    </source>
</evidence>
<protein>
    <submittedName>
        <fullName evidence="2">ImmA/IrrE family metallo-endopeptidase</fullName>
    </submittedName>
</protein>
<dbReference type="Proteomes" id="UP001527882">
    <property type="component" value="Unassembled WGS sequence"/>
</dbReference>
<dbReference type="Gene3D" id="1.10.10.2910">
    <property type="match status" value="1"/>
</dbReference>
<dbReference type="PANTHER" id="PTHR43236:SF1">
    <property type="entry name" value="BLL7220 PROTEIN"/>
    <property type="match status" value="1"/>
</dbReference>
<sequence>MQKIIQKLIRRFGTNDPFIIARGLNIHIRFEDLGKDTRGIYFHKLRRRCIFIHDKLDEPWQRFVCAHELGHDRLHPGFSRFWLDEHSFFHAGKYERQANQFAVWLLIGKDQLEEGESWYDLCKRNGIPDEMHSFFLTE</sequence>
<gene>
    <name evidence="2" type="ORF">O9H85_13705</name>
</gene>
<dbReference type="Pfam" id="PF06114">
    <property type="entry name" value="Peptidase_M78"/>
    <property type="match status" value="1"/>
</dbReference>
<organism evidence="2 3">
    <name type="scientific">Paenibacillus gyeongsangnamensis</name>
    <dbReference type="NCBI Taxonomy" id="3388067"/>
    <lineage>
        <taxon>Bacteria</taxon>
        <taxon>Bacillati</taxon>
        <taxon>Bacillota</taxon>
        <taxon>Bacilli</taxon>
        <taxon>Bacillales</taxon>
        <taxon>Paenibacillaceae</taxon>
        <taxon>Paenibacillus</taxon>
    </lineage>
</organism>
<name>A0ABT4Q9B8_9BACL</name>
<dbReference type="EMBL" id="JAQAGZ010000008">
    <property type="protein sequence ID" value="MCZ8513467.1"/>
    <property type="molecule type" value="Genomic_DNA"/>
</dbReference>
<dbReference type="InterPro" id="IPR010359">
    <property type="entry name" value="IrrE_HExxH"/>
</dbReference>
<evidence type="ECO:0000259" key="1">
    <source>
        <dbReference type="Pfam" id="PF06114"/>
    </source>
</evidence>
<dbReference type="PANTHER" id="PTHR43236">
    <property type="entry name" value="ANTITOXIN HIGA1"/>
    <property type="match status" value="1"/>
</dbReference>
<proteinExistence type="predicted"/>
<accession>A0ABT4Q9B8</accession>
<reference evidence="2 3" key="1">
    <citation type="submission" date="2022-12" db="EMBL/GenBank/DDBJ databases">
        <title>Draft genome sequence of Paenibacillus sp. dW9.</title>
        <authorList>
            <person name="Choi E.-W."/>
            <person name="Kim D.-U."/>
        </authorList>
    </citation>
    <scope>NUCLEOTIDE SEQUENCE [LARGE SCALE GENOMIC DNA]</scope>
    <source>
        <strain evidence="3">dW9</strain>
    </source>
</reference>
<feature type="domain" description="IrrE N-terminal-like" evidence="1">
    <location>
        <begin position="23"/>
        <end position="114"/>
    </location>
</feature>
<dbReference type="InterPro" id="IPR052345">
    <property type="entry name" value="Rad_response_metalloprotease"/>
</dbReference>
<dbReference type="RefSeq" id="WP_269881990.1">
    <property type="nucleotide sequence ID" value="NZ_JAQAGZ010000008.1"/>
</dbReference>
<keyword evidence="3" id="KW-1185">Reference proteome</keyword>